<dbReference type="EMBL" id="KQ999378">
    <property type="protein sequence ID" value="KZV41789.1"/>
    <property type="molecule type" value="Genomic_DNA"/>
</dbReference>
<evidence type="ECO:0000256" key="1">
    <source>
        <dbReference type="SAM" id="MobiDB-lite"/>
    </source>
</evidence>
<organism evidence="3 4">
    <name type="scientific">Dorcoceras hygrometricum</name>
    <dbReference type="NCBI Taxonomy" id="472368"/>
    <lineage>
        <taxon>Eukaryota</taxon>
        <taxon>Viridiplantae</taxon>
        <taxon>Streptophyta</taxon>
        <taxon>Embryophyta</taxon>
        <taxon>Tracheophyta</taxon>
        <taxon>Spermatophyta</taxon>
        <taxon>Magnoliopsida</taxon>
        <taxon>eudicotyledons</taxon>
        <taxon>Gunneridae</taxon>
        <taxon>Pentapetalae</taxon>
        <taxon>asterids</taxon>
        <taxon>lamiids</taxon>
        <taxon>Lamiales</taxon>
        <taxon>Gesneriaceae</taxon>
        <taxon>Didymocarpoideae</taxon>
        <taxon>Trichosporeae</taxon>
        <taxon>Loxocarpinae</taxon>
        <taxon>Dorcoceras</taxon>
    </lineage>
</organism>
<keyword evidence="2" id="KW-0812">Transmembrane</keyword>
<proteinExistence type="predicted"/>
<evidence type="ECO:0000313" key="4">
    <source>
        <dbReference type="Proteomes" id="UP000250235"/>
    </source>
</evidence>
<keyword evidence="4" id="KW-1185">Reference proteome</keyword>
<protein>
    <submittedName>
        <fullName evidence="3">Glycerol-3-phosphate acyltransferase 5-like</fullName>
    </submittedName>
</protein>
<dbReference type="GO" id="GO:0016746">
    <property type="term" value="F:acyltransferase activity"/>
    <property type="evidence" value="ECO:0007669"/>
    <property type="project" value="UniProtKB-KW"/>
</dbReference>
<feature type="transmembrane region" description="Helical" evidence="2">
    <location>
        <begin position="125"/>
        <end position="145"/>
    </location>
</feature>
<feature type="transmembrane region" description="Helical" evidence="2">
    <location>
        <begin position="157"/>
        <end position="179"/>
    </location>
</feature>
<feature type="transmembrane region" description="Helical" evidence="2">
    <location>
        <begin position="91"/>
        <end position="113"/>
    </location>
</feature>
<keyword evidence="3" id="KW-0012">Acyltransferase</keyword>
<dbReference type="Proteomes" id="UP000250235">
    <property type="component" value="Unassembled WGS sequence"/>
</dbReference>
<dbReference type="AlphaFoldDB" id="A0A2Z7C5P2"/>
<evidence type="ECO:0000256" key="2">
    <source>
        <dbReference type="SAM" id="Phobius"/>
    </source>
</evidence>
<keyword evidence="2" id="KW-0472">Membrane</keyword>
<feature type="region of interest" description="Disordered" evidence="1">
    <location>
        <begin position="1"/>
        <end position="31"/>
    </location>
</feature>
<reference evidence="3 4" key="1">
    <citation type="journal article" date="2015" name="Proc. Natl. Acad. Sci. U.S.A.">
        <title>The resurrection genome of Boea hygrometrica: A blueprint for survival of dehydration.</title>
        <authorList>
            <person name="Xiao L."/>
            <person name="Yang G."/>
            <person name="Zhang L."/>
            <person name="Yang X."/>
            <person name="Zhao S."/>
            <person name="Ji Z."/>
            <person name="Zhou Q."/>
            <person name="Hu M."/>
            <person name="Wang Y."/>
            <person name="Chen M."/>
            <person name="Xu Y."/>
            <person name="Jin H."/>
            <person name="Xiao X."/>
            <person name="Hu G."/>
            <person name="Bao F."/>
            <person name="Hu Y."/>
            <person name="Wan P."/>
            <person name="Li L."/>
            <person name="Deng X."/>
            <person name="Kuang T."/>
            <person name="Xiang C."/>
            <person name="Zhu J.K."/>
            <person name="Oliver M.J."/>
            <person name="He Y."/>
        </authorList>
    </citation>
    <scope>NUCLEOTIDE SEQUENCE [LARGE SCALE GENOMIC DNA]</scope>
    <source>
        <strain evidence="4">cv. XS01</strain>
    </source>
</reference>
<keyword evidence="3" id="KW-0808">Transferase</keyword>
<name>A0A2Z7C5P2_9LAMI</name>
<accession>A0A2Z7C5P2</accession>
<sequence>MKRRSLERSGSASEADVNAGQHPYSARRKRRRFSSAKEPVMRIFDFQTSTLVKSYVACSWFSEIVSHRIRLPFTCVLKEDLVFDFKHQIPYLAIFSPIVFFALNPRLLFTVAFLRQFPWFSTVVWYVRSSVGLLSRSSSILYHSWRLLLARARSRSYCLGRVFAVSRLLFSFLGTFVVGTQVLQLDVVLTQLVVPQEVNPLNKVIGTSPITASGGGRRGAAAQGRRP</sequence>
<keyword evidence="2" id="KW-1133">Transmembrane helix</keyword>
<gene>
    <name evidence="3" type="ORF">F511_24313</name>
</gene>
<evidence type="ECO:0000313" key="3">
    <source>
        <dbReference type="EMBL" id="KZV41789.1"/>
    </source>
</evidence>